<organism evidence="1 2">
    <name type="scientific">Dreissena polymorpha</name>
    <name type="common">Zebra mussel</name>
    <name type="synonym">Mytilus polymorpha</name>
    <dbReference type="NCBI Taxonomy" id="45954"/>
    <lineage>
        <taxon>Eukaryota</taxon>
        <taxon>Metazoa</taxon>
        <taxon>Spiralia</taxon>
        <taxon>Lophotrochozoa</taxon>
        <taxon>Mollusca</taxon>
        <taxon>Bivalvia</taxon>
        <taxon>Autobranchia</taxon>
        <taxon>Heteroconchia</taxon>
        <taxon>Euheterodonta</taxon>
        <taxon>Imparidentia</taxon>
        <taxon>Neoheterodontei</taxon>
        <taxon>Myida</taxon>
        <taxon>Dreissenoidea</taxon>
        <taxon>Dreissenidae</taxon>
        <taxon>Dreissena</taxon>
    </lineage>
</organism>
<name>A0A9D3YN06_DREPO</name>
<dbReference type="AlphaFoldDB" id="A0A9D3YN06"/>
<protein>
    <submittedName>
        <fullName evidence="1">Uncharacterized protein</fullName>
    </submittedName>
</protein>
<evidence type="ECO:0000313" key="2">
    <source>
        <dbReference type="Proteomes" id="UP000828390"/>
    </source>
</evidence>
<accession>A0A9D3YN06</accession>
<keyword evidence="2" id="KW-1185">Reference proteome</keyword>
<dbReference type="Proteomes" id="UP000828390">
    <property type="component" value="Unassembled WGS sequence"/>
</dbReference>
<reference evidence="1" key="2">
    <citation type="submission" date="2020-11" db="EMBL/GenBank/DDBJ databases">
        <authorList>
            <person name="McCartney M.A."/>
            <person name="Auch B."/>
            <person name="Kono T."/>
            <person name="Mallez S."/>
            <person name="Becker A."/>
            <person name="Gohl D.M."/>
            <person name="Silverstein K.A.T."/>
            <person name="Koren S."/>
            <person name="Bechman K.B."/>
            <person name="Herman A."/>
            <person name="Abrahante J.E."/>
            <person name="Garbe J."/>
        </authorList>
    </citation>
    <scope>NUCLEOTIDE SEQUENCE</scope>
    <source>
        <strain evidence="1">Duluth1</strain>
        <tissue evidence="1">Whole animal</tissue>
    </source>
</reference>
<gene>
    <name evidence="1" type="ORF">DPMN_076806</name>
</gene>
<dbReference type="EMBL" id="JAIWYP010000015">
    <property type="protein sequence ID" value="KAH3701810.1"/>
    <property type="molecule type" value="Genomic_DNA"/>
</dbReference>
<sequence>MKVKEETLLIRAWYNTFFLNDRFPCTGLTGLGIAVDSQSANSFKLEEQGCNVAAGFTQSEKQSN</sequence>
<evidence type="ECO:0000313" key="1">
    <source>
        <dbReference type="EMBL" id="KAH3701810.1"/>
    </source>
</evidence>
<reference evidence="1" key="1">
    <citation type="journal article" date="2019" name="bioRxiv">
        <title>The Genome of the Zebra Mussel, Dreissena polymorpha: A Resource for Invasive Species Research.</title>
        <authorList>
            <person name="McCartney M.A."/>
            <person name="Auch B."/>
            <person name="Kono T."/>
            <person name="Mallez S."/>
            <person name="Zhang Y."/>
            <person name="Obille A."/>
            <person name="Becker A."/>
            <person name="Abrahante J.E."/>
            <person name="Garbe J."/>
            <person name="Badalamenti J.P."/>
            <person name="Herman A."/>
            <person name="Mangelson H."/>
            <person name="Liachko I."/>
            <person name="Sullivan S."/>
            <person name="Sone E.D."/>
            <person name="Koren S."/>
            <person name="Silverstein K.A.T."/>
            <person name="Beckman K.B."/>
            <person name="Gohl D.M."/>
        </authorList>
    </citation>
    <scope>NUCLEOTIDE SEQUENCE</scope>
    <source>
        <strain evidence="1">Duluth1</strain>
        <tissue evidence="1">Whole animal</tissue>
    </source>
</reference>
<proteinExistence type="predicted"/>
<comment type="caution">
    <text evidence="1">The sequence shown here is derived from an EMBL/GenBank/DDBJ whole genome shotgun (WGS) entry which is preliminary data.</text>
</comment>